<evidence type="ECO:0000256" key="1">
    <source>
        <dbReference type="SAM" id="MobiDB-lite"/>
    </source>
</evidence>
<dbReference type="EMBL" id="HACG01014370">
    <property type="protein sequence ID" value="CEK61235.1"/>
    <property type="molecule type" value="Transcribed_RNA"/>
</dbReference>
<reference evidence="2" key="1">
    <citation type="submission" date="2014-12" db="EMBL/GenBank/DDBJ databases">
        <title>Insight into the proteome of Arion vulgaris.</title>
        <authorList>
            <person name="Aradska J."/>
            <person name="Bulat T."/>
            <person name="Smidak R."/>
            <person name="Sarate P."/>
            <person name="Gangsoo J."/>
            <person name="Sialana F."/>
            <person name="Bilban M."/>
            <person name="Lubec G."/>
        </authorList>
    </citation>
    <scope>NUCLEOTIDE SEQUENCE</scope>
    <source>
        <tissue evidence="2">Skin</tissue>
    </source>
</reference>
<accession>A0A0B6Z0F7</accession>
<feature type="region of interest" description="Disordered" evidence="1">
    <location>
        <begin position="93"/>
        <end position="157"/>
    </location>
</feature>
<dbReference type="GO" id="GO:0000423">
    <property type="term" value="P:mitophagy"/>
    <property type="evidence" value="ECO:0007669"/>
    <property type="project" value="TreeGrafter"/>
</dbReference>
<gene>
    <name evidence="2" type="primary">ORF41695</name>
</gene>
<dbReference type="AlphaFoldDB" id="A0A0B6Z0F7"/>
<feature type="compositionally biased region" description="Polar residues" evidence="1">
    <location>
        <begin position="116"/>
        <end position="133"/>
    </location>
</feature>
<dbReference type="PANTHER" id="PTHR22874">
    <property type="entry name" value="ACTIVATING MOLECULE IN BECN1-REGULATED AUTOPHAGY PROTEIN 1"/>
    <property type="match status" value="1"/>
</dbReference>
<dbReference type="InterPro" id="IPR052596">
    <property type="entry name" value="AMBRA1_autophagy"/>
</dbReference>
<proteinExistence type="predicted"/>
<evidence type="ECO:0000313" key="2">
    <source>
        <dbReference type="EMBL" id="CEK61235.1"/>
    </source>
</evidence>
<protein>
    <submittedName>
        <fullName evidence="2">Uncharacterized protein</fullName>
    </submittedName>
</protein>
<dbReference type="GO" id="GO:0080008">
    <property type="term" value="C:Cul4-RING E3 ubiquitin ligase complex"/>
    <property type="evidence" value="ECO:0007669"/>
    <property type="project" value="TreeGrafter"/>
</dbReference>
<dbReference type="GO" id="GO:1990756">
    <property type="term" value="F:ubiquitin-like ligase-substrate adaptor activity"/>
    <property type="evidence" value="ECO:0007669"/>
    <property type="project" value="TreeGrafter"/>
</dbReference>
<dbReference type="GO" id="GO:0000045">
    <property type="term" value="P:autophagosome assembly"/>
    <property type="evidence" value="ECO:0007669"/>
    <property type="project" value="TreeGrafter"/>
</dbReference>
<sequence>RYILVGLASRRTIFVTSAQMVGQVFRLVQEKAGENSMKHHKDIYHIYDEDRGNHVSVNSARWLPGIGEGLVYGTNRGDLHFFRVVSRKVYDRGISEDREESEASRRRATARNSIATQTTTVSIRRSASTQTLSDEPIREDRIETEEEDRSSDRSEIL</sequence>
<name>A0A0B6Z0F7_9EUPU</name>
<dbReference type="PANTHER" id="PTHR22874:SF1">
    <property type="entry name" value="ACTIVATING MOLECULE IN BECN1-REGULATED AUTOPHAGY PROTEIN 1"/>
    <property type="match status" value="1"/>
</dbReference>
<feature type="non-terminal residue" evidence="2">
    <location>
        <position position="1"/>
    </location>
</feature>
<feature type="compositionally biased region" description="Basic and acidic residues" evidence="1">
    <location>
        <begin position="93"/>
        <end position="105"/>
    </location>
</feature>
<organism evidence="2">
    <name type="scientific">Arion vulgaris</name>
    <dbReference type="NCBI Taxonomy" id="1028688"/>
    <lineage>
        <taxon>Eukaryota</taxon>
        <taxon>Metazoa</taxon>
        <taxon>Spiralia</taxon>
        <taxon>Lophotrochozoa</taxon>
        <taxon>Mollusca</taxon>
        <taxon>Gastropoda</taxon>
        <taxon>Heterobranchia</taxon>
        <taxon>Euthyneura</taxon>
        <taxon>Panpulmonata</taxon>
        <taxon>Eupulmonata</taxon>
        <taxon>Stylommatophora</taxon>
        <taxon>Helicina</taxon>
        <taxon>Arionoidea</taxon>
        <taxon>Arionidae</taxon>
        <taxon>Arion</taxon>
    </lineage>
</organism>